<evidence type="ECO:0000313" key="1">
    <source>
        <dbReference type="EMBL" id="TRY81678.1"/>
    </source>
</evidence>
<gene>
    <name evidence="1" type="ORF">DNTS_025995</name>
</gene>
<dbReference type="Proteomes" id="UP000316079">
    <property type="component" value="Unassembled WGS sequence"/>
</dbReference>
<organism evidence="1 2">
    <name type="scientific">Danionella cerebrum</name>
    <dbReference type="NCBI Taxonomy" id="2873325"/>
    <lineage>
        <taxon>Eukaryota</taxon>
        <taxon>Metazoa</taxon>
        <taxon>Chordata</taxon>
        <taxon>Craniata</taxon>
        <taxon>Vertebrata</taxon>
        <taxon>Euteleostomi</taxon>
        <taxon>Actinopterygii</taxon>
        <taxon>Neopterygii</taxon>
        <taxon>Teleostei</taxon>
        <taxon>Ostariophysi</taxon>
        <taxon>Cypriniformes</taxon>
        <taxon>Danionidae</taxon>
        <taxon>Danioninae</taxon>
        <taxon>Danionella</taxon>
    </lineage>
</organism>
<accession>A0A553PVG4</accession>
<name>A0A553PVG4_9TELE</name>
<proteinExistence type="predicted"/>
<dbReference type="EMBL" id="SRMA01026605">
    <property type="protein sequence ID" value="TRY81678.1"/>
    <property type="molecule type" value="Genomic_DNA"/>
</dbReference>
<protein>
    <submittedName>
        <fullName evidence="1">Uncharacterized protein</fullName>
    </submittedName>
</protein>
<keyword evidence="2" id="KW-1185">Reference proteome</keyword>
<sequence length="110" mass="12921">MHFLFCQKRILNVFLLSLQSIFRYWSKKKNTMNHLCPPPLPRARTLAYKHSCLHPMVRVPGNTHRGSVLRQQDIKRNLRVWDLVGDRVTGVKARLKTHRLLPNLATRGQE</sequence>
<comment type="caution">
    <text evidence="1">The sequence shown here is derived from an EMBL/GenBank/DDBJ whole genome shotgun (WGS) entry which is preliminary data.</text>
</comment>
<evidence type="ECO:0000313" key="2">
    <source>
        <dbReference type="Proteomes" id="UP000316079"/>
    </source>
</evidence>
<reference evidence="1 2" key="1">
    <citation type="journal article" date="2019" name="Sci. Data">
        <title>Hybrid genome assembly and annotation of Danionella translucida.</title>
        <authorList>
            <person name="Kadobianskyi M."/>
            <person name="Schulze L."/>
            <person name="Schuelke M."/>
            <person name="Judkewitz B."/>
        </authorList>
    </citation>
    <scope>NUCLEOTIDE SEQUENCE [LARGE SCALE GENOMIC DNA]</scope>
    <source>
        <strain evidence="1 2">Bolton</strain>
    </source>
</reference>
<dbReference type="AlphaFoldDB" id="A0A553PVG4"/>